<accession>A0A1G2HFJ4</accession>
<sequence length="87" mass="9950">MKAKNMEFLQPGRRGLPAGVRKHIREQKARIRRGFSDPSQRAREVFKLYKKFGIDMATDTSGEKENAQETSSEKVAEEEGQKVQVRA</sequence>
<evidence type="ECO:0000313" key="3">
    <source>
        <dbReference type="Proteomes" id="UP000179153"/>
    </source>
</evidence>
<feature type="compositionally biased region" description="Basic and acidic residues" evidence="1">
    <location>
        <begin position="61"/>
        <end position="81"/>
    </location>
</feature>
<dbReference type="AlphaFoldDB" id="A0A1G2HFJ4"/>
<proteinExistence type="predicted"/>
<dbReference type="EMBL" id="MHOI01000023">
    <property type="protein sequence ID" value="OGZ61254.1"/>
    <property type="molecule type" value="Genomic_DNA"/>
</dbReference>
<evidence type="ECO:0000313" key="2">
    <source>
        <dbReference type="EMBL" id="OGZ61254.1"/>
    </source>
</evidence>
<name>A0A1G2HFJ4_9BACT</name>
<evidence type="ECO:0000256" key="1">
    <source>
        <dbReference type="SAM" id="MobiDB-lite"/>
    </source>
</evidence>
<feature type="region of interest" description="Disordered" evidence="1">
    <location>
        <begin position="58"/>
        <end position="87"/>
    </location>
</feature>
<feature type="region of interest" description="Disordered" evidence="1">
    <location>
        <begin position="1"/>
        <end position="21"/>
    </location>
</feature>
<comment type="caution">
    <text evidence="2">The sequence shown here is derived from an EMBL/GenBank/DDBJ whole genome shotgun (WGS) entry which is preliminary data.</text>
</comment>
<reference evidence="2 3" key="1">
    <citation type="journal article" date="2016" name="Nat. Commun.">
        <title>Thousands of microbial genomes shed light on interconnected biogeochemical processes in an aquifer system.</title>
        <authorList>
            <person name="Anantharaman K."/>
            <person name="Brown C.T."/>
            <person name="Hug L.A."/>
            <person name="Sharon I."/>
            <person name="Castelle C.J."/>
            <person name="Probst A.J."/>
            <person name="Thomas B.C."/>
            <person name="Singh A."/>
            <person name="Wilkins M.J."/>
            <person name="Karaoz U."/>
            <person name="Brodie E.L."/>
            <person name="Williams K.H."/>
            <person name="Hubbard S.S."/>
            <person name="Banfield J.F."/>
        </authorList>
    </citation>
    <scope>NUCLEOTIDE SEQUENCE [LARGE SCALE GENOMIC DNA]</scope>
</reference>
<organism evidence="2 3">
    <name type="scientific">Candidatus Spechtbacteria bacterium RIFCSPLOWO2_01_FULL_46_10</name>
    <dbReference type="NCBI Taxonomy" id="1802163"/>
    <lineage>
        <taxon>Bacteria</taxon>
        <taxon>Candidatus Spechtiibacteriota</taxon>
    </lineage>
</organism>
<protein>
    <submittedName>
        <fullName evidence="2">Uncharacterized protein</fullName>
    </submittedName>
</protein>
<gene>
    <name evidence="2" type="ORF">A2932_00290</name>
</gene>
<dbReference type="Proteomes" id="UP000179153">
    <property type="component" value="Unassembled WGS sequence"/>
</dbReference>